<dbReference type="RefSeq" id="XP_001007606.2">
    <property type="nucleotide sequence ID" value="XM_001007606.2"/>
</dbReference>
<keyword evidence="4" id="KW-1185">Reference proteome</keyword>
<dbReference type="EMBL" id="GG662853">
    <property type="protein sequence ID" value="EAR87361.2"/>
    <property type="molecule type" value="Genomic_DNA"/>
</dbReference>
<gene>
    <name evidence="3" type="ORF">TTHERM_00058730</name>
</gene>
<feature type="compositionally biased region" description="Polar residues" evidence="2">
    <location>
        <begin position="483"/>
        <end position="493"/>
    </location>
</feature>
<evidence type="ECO:0000256" key="1">
    <source>
        <dbReference type="SAM" id="Coils"/>
    </source>
</evidence>
<feature type="compositionally biased region" description="Polar residues" evidence="2">
    <location>
        <begin position="689"/>
        <end position="712"/>
    </location>
</feature>
<sequence length="827" mass="97636">MLSITKFNQNQSNKIDVEQIVELSLKYILQQIFDKNVEFIYFKIQIDEKYRIQIQIYENLQCVISFLQTFFCSFKNKPRQYKTICQYNSNYNIKQNQKRRDTHLQSKKKIDCNQFSIQKQDKQDSTQKEKGKKKMVNCQKCRKSEPLNLICLDPKCGPQQNLNLICCTCHNAALIHHTISINMFLDIAFIATQSWIDSKEQTNSLIAEVENLIQKLQERKAKMVQFLSYYEKSKHKYNKLQNLIQEFRYQINDQSYDEYEEFEETFLEIKNHFSFVPSNPRLPIKLNSEQSLDVIQSNLQEELDEFSRSYLQLLEIRDEDLKQLLQQQIQSQHTNSYNQNGNHNNVAKNSTFSNNLKVNNHLNGNLQGQKITYSASSGSNQQNSKKSSTNFITLQQQIQNLYEPKEMLDYDELYSKNCIDIGFKVVPKYVEDRKNIEKSSNESIKKNGVEEPNKIYQNQSNNSTSISQNQVTDSKTQTKMEIEQTTNSTLQSENHNHDIQVKSQKLNNQNTMEIEKKDELNLEQKQQYLNQENNHSENKNEKDSSYQQQFDKQVLSLEDQRDKKDLIQYFDSVHQKTVSNSNLSLAQQQQQQQINKLEKKILTRSASATNTNNQGTTSVAQFTSQPTSLTSIPQANNASPEKDKDKDKEKEKEKERQREKEKERENVKQQLKVEKDIEQINYINKKADSYSNISQSSKQNIDSKQQFSQRRYQNNEEDQDMSSNRKYRGESSEDEDDDNNDAQKSQSFPSGKKPKYIKKYDRKGQDYLKTLTEEQIDELIQDYNHLKNWREVEKKWGISKYHIIKFFKEKNYILTSQDENDFDTESR</sequence>
<reference evidence="4" key="1">
    <citation type="journal article" date="2006" name="PLoS Biol.">
        <title>Macronuclear genome sequence of the ciliate Tetrahymena thermophila, a model eukaryote.</title>
        <authorList>
            <person name="Eisen J.A."/>
            <person name="Coyne R.S."/>
            <person name="Wu M."/>
            <person name="Wu D."/>
            <person name="Thiagarajan M."/>
            <person name="Wortman J.R."/>
            <person name="Badger J.H."/>
            <person name="Ren Q."/>
            <person name="Amedeo P."/>
            <person name="Jones K.M."/>
            <person name="Tallon L.J."/>
            <person name="Delcher A.L."/>
            <person name="Salzberg S.L."/>
            <person name="Silva J.C."/>
            <person name="Haas B.J."/>
            <person name="Majoros W.H."/>
            <person name="Farzad M."/>
            <person name="Carlton J.M."/>
            <person name="Smith R.K. Jr."/>
            <person name="Garg J."/>
            <person name="Pearlman R.E."/>
            <person name="Karrer K.M."/>
            <person name="Sun L."/>
            <person name="Manning G."/>
            <person name="Elde N.C."/>
            <person name="Turkewitz A.P."/>
            <person name="Asai D.J."/>
            <person name="Wilkes D.E."/>
            <person name="Wang Y."/>
            <person name="Cai H."/>
            <person name="Collins K."/>
            <person name="Stewart B.A."/>
            <person name="Lee S.R."/>
            <person name="Wilamowska K."/>
            <person name="Weinberg Z."/>
            <person name="Ruzzo W.L."/>
            <person name="Wloga D."/>
            <person name="Gaertig J."/>
            <person name="Frankel J."/>
            <person name="Tsao C.-C."/>
            <person name="Gorovsky M.A."/>
            <person name="Keeling P.J."/>
            <person name="Waller R.F."/>
            <person name="Patron N.J."/>
            <person name="Cherry J.M."/>
            <person name="Stover N.A."/>
            <person name="Krieger C.J."/>
            <person name="del Toro C."/>
            <person name="Ryder H.F."/>
            <person name="Williamson S.C."/>
            <person name="Barbeau R.A."/>
            <person name="Hamilton E.P."/>
            <person name="Orias E."/>
        </authorList>
    </citation>
    <scope>NUCLEOTIDE SEQUENCE [LARGE SCALE GENOMIC DNA]</scope>
    <source>
        <strain evidence="4">SB210</strain>
    </source>
</reference>
<protein>
    <submittedName>
        <fullName evidence="3">Uncharacterized protein</fullName>
    </submittedName>
</protein>
<proteinExistence type="predicted"/>
<dbReference type="GeneID" id="7829560"/>
<keyword evidence="1" id="KW-0175">Coiled coil</keyword>
<dbReference type="Proteomes" id="UP000009168">
    <property type="component" value="Unassembled WGS sequence"/>
</dbReference>
<evidence type="ECO:0000256" key="2">
    <source>
        <dbReference type="SAM" id="MobiDB-lite"/>
    </source>
</evidence>
<dbReference type="InParanoid" id="I7M6W0"/>
<dbReference type="AlphaFoldDB" id="I7M6W0"/>
<feature type="compositionally biased region" description="Low complexity" evidence="2">
    <location>
        <begin position="457"/>
        <end position="470"/>
    </location>
</feature>
<feature type="coiled-coil region" evidence="1">
    <location>
        <begin position="199"/>
        <end position="226"/>
    </location>
</feature>
<name>I7M6W0_TETTS</name>
<feature type="compositionally biased region" description="Basic and acidic residues" evidence="2">
    <location>
        <begin position="640"/>
        <end position="678"/>
    </location>
</feature>
<dbReference type="KEGG" id="tet:TTHERM_00058730"/>
<feature type="compositionally biased region" description="Basic and acidic residues" evidence="2">
    <location>
        <begin position="441"/>
        <end position="453"/>
    </location>
</feature>
<feature type="compositionally biased region" description="Polar residues" evidence="2">
    <location>
        <begin position="607"/>
        <end position="639"/>
    </location>
</feature>
<accession>I7M6W0</accession>
<feature type="region of interest" description="Disordered" evidence="2">
    <location>
        <begin position="607"/>
        <end position="759"/>
    </location>
</feature>
<evidence type="ECO:0000313" key="3">
    <source>
        <dbReference type="EMBL" id="EAR87361.2"/>
    </source>
</evidence>
<organism evidence="3 4">
    <name type="scientific">Tetrahymena thermophila (strain SB210)</name>
    <dbReference type="NCBI Taxonomy" id="312017"/>
    <lineage>
        <taxon>Eukaryota</taxon>
        <taxon>Sar</taxon>
        <taxon>Alveolata</taxon>
        <taxon>Ciliophora</taxon>
        <taxon>Intramacronucleata</taxon>
        <taxon>Oligohymenophorea</taxon>
        <taxon>Hymenostomatida</taxon>
        <taxon>Tetrahymenina</taxon>
        <taxon>Tetrahymenidae</taxon>
        <taxon>Tetrahymena</taxon>
    </lineage>
</organism>
<feature type="region of interest" description="Disordered" evidence="2">
    <location>
        <begin position="441"/>
        <end position="508"/>
    </location>
</feature>
<evidence type="ECO:0000313" key="4">
    <source>
        <dbReference type="Proteomes" id="UP000009168"/>
    </source>
</evidence>